<accession>A0AC55D5M2</accession>
<dbReference type="Proteomes" id="UP000694863">
    <property type="component" value="Unplaced"/>
</dbReference>
<sequence>MESQGNISEFILLGFSYDSNTQLSFCVLFLFCYISLLVGNLVILLSIRCSTLFQQPMYYFLSHLSSMDICYTSSVTPKLIGDLLVEKKSISYGNCMLQVFTVHFFGGIEVFILTAMAFDRYVAICKPLHYMIIMNRTRCHLLVLAAWAGGAAHAFPQLLMAISLPFCGPNEIDHYFCDVFPLLKVACTDDTYIIGVLVVANSGMVALVTFVVLVGSYVIILFTLRNHSAEGRRKALSTCGSHVTNLLFYTIALFISNLVILLSIRCSTLFQQPMYYFLSHLSSMDICYTSSVTPKLIGDLLVEKKSISRGNCMLQVFTVHFFGSIEVFILTAMAFDRYVAICKPLHYMIIMNRTRCHLLVLAAWAGGAVHSFPQLFMAISLPFCGPNEIDHYFCDVFPLLKVACTDTYIIGVLLVANSGMVALVTFLVLVVSYVIILFTLRNHSAEGRRKALSTCGSHVTVVLLFFAPAIFIYLRPPTTFPEDKIFALFYTIIAPMFNPLIYTLRNTEMKNAMRKVWCQNNFQKKHAINFKKTNS</sequence>
<keyword evidence="1" id="KW-1185">Reference proteome</keyword>
<reference evidence="2" key="1">
    <citation type="submission" date="2025-08" db="UniProtKB">
        <authorList>
            <consortium name="RefSeq"/>
        </authorList>
    </citation>
    <scope>IDENTIFICATION</scope>
</reference>
<proteinExistence type="predicted"/>
<protein>
    <submittedName>
        <fullName evidence="2">Olfactory receptor 4P4-like</fullName>
    </submittedName>
</protein>
<gene>
    <name evidence="2" type="primary">LOC101651285</name>
</gene>
<evidence type="ECO:0000313" key="2">
    <source>
        <dbReference type="RefSeq" id="XP_045147038.1"/>
    </source>
</evidence>
<evidence type="ECO:0000313" key="1">
    <source>
        <dbReference type="Proteomes" id="UP000694863"/>
    </source>
</evidence>
<dbReference type="RefSeq" id="XP_045147038.1">
    <property type="nucleotide sequence ID" value="XM_045291103.1"/>
</dbReference>
<name>A0AC55D5M2_ECHTE</name>
<organism evidence="1 2">
    <name type="scientific">Echinops telfairi</name>
    <name type="common">Lesser hedgehog tenrec</name>
    <dbReference type="NCBI Taxonomy" id="9371"/>
    <lineage>
        <taxon>Eukaryota</taxon>
        <taxon>Metazoa</taxon>
        <taxon>Chordata</taxon>
        <taxon>Craniata</taxon>
        <taxon>Vertebrata</taxon>
        <taxon>Euteleostomi</taxon>
        <taxon>Mammalia</taxon>
        <taxon>Eutheria</taxon>
        <taxon>Afrotheria</taxon>
        <taxon>Tenrecidae</taxon>
        <taxon>Tenrecinae</taxon>
        <taxon>Echinops</taxon>
    </lineage>
</organism>